<reference evidence="3 4" key="1">
    <citation type="submission" date="2019-10" db="EMBL/GenBank/DDBJ databases">
        <authorList>
            <person name="Palmer J.M."/>
        </authorList>
    </citation>
    <scope>NUCLEOTIDE SEQUENCE [LARGE SCALE GENOMIC DNA]</scope>
    <source>
        <strain evidence="3 4">TWF718</strain>
    </source>
</reference>
<feature type="compositionally biased region" description="Basic and acidic residues" evidence="1">
    <location>
        <begin position="561"/>
        <end position="581"/>
    </location>
</feature>
<keyword evidence="2" id="KW-1133">Transmembrane helix</keyword>
<feature type="compositionally biased region" description="Low complexity" evidence="1">
    <location>
        <begin position="486"/>
        <end position="495"/>
    </location>
</feature>
<keyword evidence="4" id="KW-1185">Reference proteome</keyword>
<dbReference type="Proteomes" id="UP001313282">
    <property type="component" value="Unassembled WGS sequence"/>
</dbReference>
<feature type="compositionally biased region" description="Basic and acidic residues" evidence="1">
    <location>
        <begin position="692"/>
        <end position="705"/>
    </location>
</feature>
<accession>A0AAN8MJQ0</accession>
<dbReference type="EMBL" id="JAVHNR010000010">
    <property type="protein sequence ID" value="KAK6331645.1"/>
    <property type="molecule type" value="Genomic_DNA"/>
</dbReference>
<dbReference type="AlphaFoldDB" id="A0AAN8MJQ0"/>
<feature type="compositionally biased region" description="Polar residues" evidence="1">
    <location>
        <begin position="672"/>
        <end position="681"/>
    </location>
</feature>
<feature type="transmembrane region" description="Helical" evidence="2">
    <location>
        <begin position="878"/>
        <end position="905"/>
    </location>
</feature>
<feature type="region of interest" description="Disordered" evidence="1">
    <location>
        <begin position="1"/>
        <end position="30"/>
    </location>
</feature>
<proteinExistence type="predicted"/>
<evidence type="ECO:0000256" key="1">
    <source>
        <dbReference type="SAM" id="MobiDB-lite"/>
    </source>
</evidence>
<organism evidence="3 4">
    <name type="scientific">Orbilia javanica</name>
    <dbReference type="NCBI Taxonomy" id="47235"/>
    <lineage>
        <taxon>Eukaryota</taxon>
        <taxon>Fungi</taxon>
        <taxon>Dikarya</taxon>
        <taxon>Ascomycota</taxon>
        <taxon>Pezizomycotina</taxon>
        <taxon>Orbiliomycetes</taxon>
        <taxon>Orbiliales</taxon>
        <taxon>Orbiliaceae</taxon>
        <taxon>Orbilia</taxon>
    </lineage>
</organism>
<feature type="compositionally biased region" description="Basic and acidic residues" evidence="1">
    <location>
        <begin position="222"/>
        <end position="231"/>
    </location>
</feature>
<feature type="compositionally biased region" description="Basic and acidic residues" evidence="1">
    <location>
        <begin position="719"/>
        <end position="733"/>
    </location>
</feature>
<feature type="compositionally biased region" description="Polar residues" evidence="1">
    <location>
        <begin position="14"/>
        <end position="30"/>
    </location>
</feature>
<gene>
    <name evidence="3" type="ORF">TWF718_002194</name>
</gene>
<evidence type="ECO:0000313" key="4">
    <source>
        <dbReference type="Proteomes" id="UP001313282"/>
    </source>
</evidence>
<feature type="region of interest" description="Disordered" evidence="1">
    <location>
        <begin position="663"/>
        <end position="733"/>
    </location>
</feature>
<feature type="transmembrane region" description="Helical" evidence="2">
    <location>
        <begin position="790"/>
        <end position="812"/>
    </location>
</feature>
<evidence type="ECO:0000256" key="2">
    <source>
        <dbReference type="SAM" id="Phobius"/>
    </source>
</evidence>
<comment type="caution">
    <text evidence="3">The sequence shown here is derived from an EMBL/GenBank/DDBJ whole genome shotgun (WGS) entry which is preliminary data.</text>
</comment>
<feature type="region of interest" description="Disordered" evidence="1">
    <location>
        <begin position="371"/>
        <end position="581"/>
    </location>
</feature>
<feature type="compositionally biased region" description="Polar residues" evidence="1">
    <location>
        <begin position="276"/>
        <end position="304"/>
    </location>
</feature>
<evidence type="ECO:0000313" key="3">
    <source>
        <dbReference type="EMBL" id="KAK6331645.1"/>
    </source>
</evidence>
<feature type="region of interest" description="Disordered" evidence="1">
    <location>
        <begin position="618"/>
        <end position="639"/>
    </location>
</feature>
<keyword evidence="2" id="KW-0812">Transmembrane</keyword>
<feature type="compositionally biased region" description="Low complexity" evidence="1">
    <location>
        <begin position="431"/>
        <end position="447"/>
    </location>
</feature>
<feature type="transmembrane region" description="Helical" evidence="2">
    <location>
        <begin position="832"/>
        <end position="857"/>
    </location>
</feature>
<keyword evidence="2" id="KW-0472">Membrane</keyword>
<name>A0AAN8MJQ0_9PEZI</name>
<sequence length="930" mass="101990">MSFVEITENDTDPESASSDGGSTIRQPSSTTARVLSKAIQDFETDFNAWDSSYKLHRLPSVYSRPYTPTPYSTFPTYPPSAFSHTSPTASVGSLYSANTNTAAILLHNTGIGGGRAKEQVQRLGGVYAYNPHFEPGTKFPRRMSRVAVVEDIRFGSSTGSRTLVGSSGDIASVSRNREREVGIGCLAKLKREILTKAKGRREDQEGLAYVLIGAKMDKWDYPGIDSEEKSKIPTVQSSAIGGDDETDGGSESTLGGGIAASASGEVGISSHAPTLEPSSQTTEASGSKYRNIQNIPSNSGSSKDTLSEIKTEPPENKEESLSSGRKTQPPIIGDTVDQPHAPKALLSQIPLIYPSLSSLKRRLEDISTLYPEGAPSSLAQDDGGLIQEERKKPKGQVRFGSVDIRVFRSPGGPYGSPRSKRWERGAKSERGSSPSRSSSPSTSSYGTKKPASQIRRNTESLRSSSAPPPSSLARRPSPTRKRRSNRPSPSVSPSPRGRKRREDDLPSIRYMSPPQRRPHGGDPESSRSCAKYTGFSKWKMKSREEHPPPMHNPPEAHGALAKKDSRQETIREAPQDAKAGRAETIVQEILELTHPEARILQGNFSRERDIEAVMMHEEEERGRTMHTGTDACQSGSGSQLLRRLSVDSRSISPCIEIQGIDMAVHSPRGSAEGSSGTTQEQLHALEQSEGGQPREDSTGGPREEGETPQAPQEPGSPPKSREENPKDEPPKKPSLIDRLFARYCVHVPEARKGKLTKEDDSYGAAKARELDAISPQQKRRLKLLQIKRRLSQFGMLATVVTSIYLICFGIAWQEHHRWNDYKEGRPSDTSPFAVWCVCMVWICMAALLNSLAMRTIIDLWIFGRRYPKWHHSQRKWQLFSKAGLVISFIIGGATIAAFAGTVAMLREARMLEIERGYWVHSHEGESGVGG</sequence>
<dbReference type="PANTHER" id="PTHR48125">
    <property type="entry name" value="LP07818P1"/>
    <property type="match status" value="1"/>
</dbReference>
<feature type="compositionally biased region" description="Basic and acidic residues" evidence="1">
    <location>
        <begin position="420"/>
        <end position="430"/>
    </location>
</feature>
<dbReference type="PANTHER" id="PTHR48125:SF12">
    <property type="entry name" value="AT HOOK TRANSCRIPTION FACTOR FAMILY-RELATED"/>
    <property type="match status" value="1"/>
</dbReference>
<feature type="region of interest" description="Disordered" evidence="1">
    <location>
        <begin position="222"/>
        <end position="338"/>
    </location>
</feature>
<protein>
    <submittedName>
        <fullName evidence="3">Uncharacterized protein</fullName>
    </submittedName>
</protein>
<feature type="compositionally biased region" description="Low complexity" evidence="1">
    <location>
        <begin position="460"/>
        <end position="476"/>
    </location>
</feature>
<feature type="compositionally biased region" description="Basic and acidic residues" evidence="1">
    <location>
        <begin position="305"/>
        <end position="320"/>
    </location>
</feature>